<dbReference type="Pfam" id="PF15251">
    <property type="entry name" value="TAPR1-like"/>
    <property type="match status" value="1"/>
</dbReference>
<dbReference type="Proteomes" id="UP000276991">
    <property type="component" value="Unassembled WGS sequence"/>
</dbReference>
<dbReference type="OrthoDB" id="5823474at2759"/>
<dbReference type="PANTHER" id="PTHR31624">
    <property type="entry name" value="UPF0472 PROTEIN C16ORF72"/>
    <property type="match status" value="1"/>
</dbReference>
<comment type="subcellular location">
    <subcellularLocation>
        <location evidence="1">Nucleus</location>
    </subcellularLocation>
</comment>
<evidence type="ECO:0000313" key="4">
    <source>
        <dbReference type="Proteomes" id="UP000276991"/>
    </source>
</evidence>
<evidence type="ECO:0000313" key="3">
    <source>
        <dbReference type="EMBL" id="VBB31800.1"/>
    </source>
</evidence>
<reference evidence="3 4" key="1">
    <citation type="submission" date="2018-08" db="EMBL/GenBank/DDBJ databases">
        <authorList>
            <person name="Laetsch R D."/>
            <person name="Stevens L."/>
            <person name="Kumar S."/>
            <person name="Blaxter L. M."/>
        </authorList>
    </citation>
    <scope>NUCLEOTIDE SEQUENCE [LARGE SCALE GENOMIC DNA]</scope>
</reference>
<proteinExistence type="predicted"/>
<dbReference type="GO" id="GO:0005634">
    <property type="term" value="C:nucleus"/>
    <property type="evidence" value="ECO:0007669"/>
    <property type="project" value="UniProtKB-SubCell"/>
</dbReference>
<keyword evidence="2" id="KW-0539">Nucleus</keyword>
<accession>A0A498SJ06</accession>
<protein>
    <submittedName>
        <fullName evidence="3">Uncharacterized protein</fullName>
    </submittedName>
</protein>
<organism evidence="3 4">
    <name type="scientific">Acanthocheilonema viteae</name>
    <name type="common">Filarial nematode worm</name>
    <name type="synonym">Dipetalonema viteae</name>
    <dbReference type="NCBI Taxonomy" id="6277"/>
    <lineage>
        <taxon>Eukaryota</taxon>
        <taxon>Metazoa</taxon>
        <taxon>Ecdysozoa</taxon>
        <taxon>Nematoda</taxon>
        <taxon>Chromadorea</taxon>
        <taxon>Rhabditida</taxon>
        <taxon>Spirurina</taxon>
        <taxon>Spiruromorpha</taxon>
        <taxon>Filarioidea</taxon>
        <taxon>Onchocercidae</taxon>
        <taxon>Acanthocheilonema</taxon>
    </lineage>
</organism>
<keyword evidence="4" id="KW-1185">Reference proteome</keyword>
<dbReference type="EMBL" id="UPTC01001393">
    <property type="protein sequence ID" value="VBB31800.1"/>
    <property type="molecule type" value="Genomic_DNA"/>
</dbReference>
<sequence length="196" mass="22430">MSEGGGKRSDDEGDDFLWNDFESCAQSVTLLYRNPSWKAMQTAAASTTQLYKSGIEHKKKAYDRGYLAGRQTLAREIYALRRYNGVSVDDIWKLLSKIVCAAEYGYSSRSSTPEQSDSPAVSFFQQALCIPANVACPQRDTELNTFLSRQVHRRRKRREVMEQRNGFLEGITEVNVRVRDYGKRLLKSEYLNYVSV</sequence>
<dbReference type="InterPro" id="IPR029196">
    <property type="entry name" value="HAPSTR1-like"/>
</dbReference>
<dbReference type="PANTHER" id="PTHR31624:SF4">
    <property type="entry name" value="CHROMOSOME 16 OPEN READING FRAME 72"/>
    <property type="match status" value="1"/>
</dbReference>
<dbReference type="AlphaFoldDB" id="A0A498SJ06"/>
<dbReference type="STRING" id="6277.A0A498SJ06"/>
<name>A0A498SJ06_ACAVI</name>
<evidence type="ECO:0000256" key="1">
    <source>
        <dbReference type="ARBA" id="ARBA00004123"/>
    </source>
</evidence>
<gene>
    <name evidence="3" type="ORF">NAV_LOCUS6591</name>
</gene>
<dbReference type="InterPro" id="IPR040308">
    <property type="entry name" value="HAPR1"/>
</dbReference>
<evidence type="ECO:0000256" key="2">
    <source>
        <dbReference type="ARBA" id="ARBA00023242"/>
    </source>
</evidence>